<evidence type="ECO:0000256" key="1">
    <source>
        <dbReference type="SAM" id="Phobius"/>
    </source>
</evidence>
<feature type="transmembrane region" description="Helical" evidence="1">
    <location>
        <begin position="48"/>
        <end position="81"/>
    </location>
</feature>
<keyword evidence="3" id="KW-1185">Reference proteome</keyword>
<dbReference type="RefSeq" id="WP_182387067.1">
    <property type="nucleotide sequence ID" value="NZ_CP059833.1"/>
</dbReference>
<keyword evidence="1" id="KW-0472">Membrane</keyword>
<dbReference type="AlphaFoldDB" id="A0A7G5FI17"/>
<evidence type="ECO:0000313" key="3">
    <source>
        <dbReference type="Proteomes" id="UP000515570"/>
    </source>
</evidence>
<dbReference type="EMBL" id="CP059833">
    <property type="protein sequence ID" value="QMV86258.1"/>
    <property type="molecule type" value="Genomic_DNA"/>
</dbReference>
<gene>
    <name evidence="2" type="ORF">HW450_06015</name>
</gene>
<sequence>MPITPDFIYAWVNQLLYWLMAGVALYGAVLVAATREDAFSAADRQGKWVWCAILVGSAFAIATKMMFLSWIGLVAVGVFFFDVRPQLKDILSGRW</sequence>
<name>A0A7G5FI17_9CORY</name>
<feature type="transmembrane region" description="Helical" evidence="1">
    <location>
        <begin position="15"/>
        <end position="36"/>
    </location>
</feature>
<accession>A0A7G5FI17</accession>
<reference evidence="2 3" key="1">
    <citation type="submission" date="2020-07" db="EMBL/GenBank/DDBJ databases">
        <title>non toxigenic Corynebacterium sp. nov from a clinical source.</title>
        <authorList>
            <person name="Bernier A.-M."/>
            <person name="Bernard K."/>
        </authorList>
    </citation>
    <scope>NUCLEOTIDE SEQUENCE [LARGE SCALE GENOMIC DNA]</scope>
    <source>
        <strain evidence="3">NML 93-0612</strain>
    </source>
</reference>
<protein>
    <submittedName>
        <fullName evidence="2">DUF2516 family protein</fullName>
    </submittedName>
</protein>
<dbReference type="Proteomes" id="UP000515570">
    <property type="component" value="Chromosome"/>
</dbReference>
<dbReference type="Pfam" id="PF10724">
    <property type="entry name" value="DUF2516"/>
    <property type="match status" value="1"/>
</dbReference>
<keyword evidence="1" id="KW-1133">Transmembrane helix</keyword>
<evidence type="ECO:0000313" key="2">
    <source>
        <dbReference type="EMBL" id="QMV86258.1"/>
    </source>
</evidence>
<keyword evidence="1" id="KW-0812">Transmembrane</keyword>
<proteinExistence type="predicted"/>
<organism evidence="2 3">
    <name type="scientific">Corynebacterium hindlerae</name>
    <dbReference type="NCBI Taxonomy" id="699041"/>
    <lineage>
        <taxon>Bacteria</taxon>
        <taxon>Bacillati</taxon>
        <taxon>Actinomycetota</taxon>
        <taxon>Actinomycetes</taxon>
        <taxon>Mycobacteriales</taxon>
        <taxon>Corynebacteriaceae</taxon>
        <taxon>Corynebacterium</taxon>
    </lineage>
</organism>
<dbReference type="InterPro" id="IPR019662">
    <property type="entry name" value="DUF2516"/>
</dbReference>